<dbReference type="OrthoDB" id="2495471at2759"/>
<dbReference type="PANTHER" id="PTHR35567:SF1">
    <property type="entry name" value="CONSERVED FUNGAL PROTEIN (AFU_ORTHOLOGUE AFUA_1G14230)"/>
    <property type="match status" value="1"/>
</dbReference>
<dbReference type="Proteomes" id="UP000037035">
    <property type="component" value="Unassembled WGS sequence"/>
</dbReference>
<comment type="caution">
    <text evidence="1">The sequence shown here is derived from an EMBL/GenBank/DDBJ whole genome shotgun (WGS) entry which is preliminary data.</text>
</comment>
<sequence>MVFGTFRILRLFSLQMLLLGTGVYSAFTLDNLPPPLTKPPANMKLIYLTLGTGTQNYVCQQGKWVFVGAESRLEYEATTKSQGPGQQGGKENRAIGRHRFVDKKPAFFISGIGSIVAEITAAAPAPNKQGVNWLQLTTISPRTGAFAKFVYRTNTNGGFIPTSPCNQNTPPAKVPYSAVYSFWD</sequence>
<accession>A0A0L6UXN1</accession>
<keyword evidence="2" id="KW-1185">Reference proteome</keyword>
<dbReference type="Pfam" id="PF11937">
    <property type="entry name" value="DUF3455"/>
    <property type="match status" value="1"/>
</dbReference>
<protein>
    <submittedName>
        <fullName evidence="1">Uncharacterized protein</fullName>
    </submittedName>
</protein>
<dbReference type="AlphaFoldDB" id="A0A0L6UXN1"/>
<evidence type="ECO:0000313" key="1">
    <source>
        <dbReference type="EMBL" id="KNZ53259.1"/>
    </source>
</evidence>
<proteinExistence type="predicted"/>
<evidence type="ECO:0000313" key="2">
    <source>
        <dbReference type="Proteomes" id="UP000037035"/>
    </source>
</evidence>
<dbReference type="PANTHER" id="PTHR35567">
    <property type="entry name" value="MALATE DEHYDROGENASE (AFU_ORTHOLOGUE AFUA_2G13800)"/>
    <property type="match status" value="1"/>
</dbReference>
<reference evidence="1 2" key="1">
    <citation type="submission" date="2015-08" db="EMBL/GenBank/DDBJ databases">
        <title>Next Generation Sequencing and Analysis of the Genome of Puccinia sorghi L Schw, the Causal Agent of Maize Common Rust.</title>
        <authorList>
            <person name="Rochi L."/>
            <person name="Burguener G."/>
            <person name="Darino M."/>
            <person name="Turjanski A."/>
            <person name="Kreff E."/>
            <person name="Dieguez M.J."/>
            <person name="Sacco F."/>
        </authorList>
    </citation>
    <scope>NUCLEOTIDE SEQUENCE [LARGE SCALE GENOMIC DNA]</scope>
    <source>
        <strain evidence="1 2">RO10H11247</strain>
    </source>
</reference>
<gene>
    <name evidence="1" type="ORF">VP01_329g4</name>
</gene>
<dbReference type="EMBL" id="LAVV01008279">
    <property type="protein sequence ID" value="KNZ53259.1"/>
    <property type="molecule type" value="Genomic_DNA"/>
</dbReference>
<dbReference type="InterPro" id="IPR021851">
    <property type="entry name" value="DUF3455"/>
</dbReference>
<name>A0A0L6UXN1_9BASI</name>
<organism evidence="1 2">
    <name type="scientific">Puccinia sorghi</name>
    <dbReference type="NCBI Taxonomy" id="27349"/>
    <lineage>
        <taxon>Eukaryota</taxon>
        <taxon>Fungi</taxon>
        <taxon>Dikarya</taxon>
        <taxon>Basidiomycota</taxon>
        <taxon>Pucciniomycotina</taxon>
        <taxon>Pucciniomycetes</taxon>
        <taxon>Pucciniales</taxon>
        <taxon>Pucciniaceae</taxon>
        <taxon>Puccinia</taxon>
    </lineage>
</organism>
<dbReference type="VEuPathDB" id="FungiDB:VP01_329g4"/>